<dbReference type="PROSITE" id="PS00086">
    <property type="entry name" value="CYTOCHROME_P450"/>
    <property type="match status" value="1"/>
</dbReference>
<gene>
    <name evidence="4" type="ORF">C8A03DRAFT_38020</name>
</gene>
<proteinExistence type="inferred from homology"/>
<sequence>RIGDILFVAEAEIKNGCAPIPGCRKGTFMTFSEGPRACLGRAFAKVEFVAFFSKLLRHHRLQLDESASAIDVEKVLRLKSVTLIPPEDMRIRLVAR</sequence>
<comment type="caution">
    <text evidence="4">The sequence shown here is derived from an EMBL/GenBank/DDBJ whole genome shotgun (WGS) entry which is preliminary data.</text>
</comment>
<dbReference type="Gene3D" id="1.10.630.10">
    <property type="entry name" value="Cytochrome P450"/>
    <property type="match status" value="1"/>
</dbReference>
<evidence type="ECO:0000313" key="5">
    <source>
        <dbReference type="Proteomes" id="UP001303760"/>
    </source>
</evidence>
<keyword evidence="3" id="KW-0503">Monooxygenase</keyword>
<evidence type="ECO:0000313" key="4">
    <source>
        <dbReference type="EMBL" id="KAK4234214.1"/>
    </source>
</evidence>
<keyword evidence="2 3" id="KW-0408">Iron</keyword>
<dbReference type="GO" id="GO:0004497">
    <property type="term" value="F:monooxygenase activity"/>
    <property type="evidence" value="ECO:0007669"/>
    <property type="project" value="UniProtKB-KW"/>
</dbReference>
<dbReference type="AlphaFoldDB" id="A0AAN7HAU7"/>
<keyword evidence="5" id="KW-1185">Reference proteome</keyword>
<name>A0AAN7HAU7_9PEZI</name>
<dbReference type="InterPro" id="IPR036396">
    <property type="entry name" value="Cyt_P450_sf"/>
</dbReference>
<dbReference type="GO" id="GO:0016705">
    <property type="term" value="F:oxidoreductase activity, acting on paired donors, with incorporation or reduction of molecular oxygen"/>
    <property type="evidence" value="ECO:0007669"/>
    <property type="project" value="InterPro"/>
</dbReference>
<protein>
    <recommendedName>
        <fullName evidence="6">Cytochrome P450</fullName>
    </recommendedName>
</protein>
<organism evidence="4 5">
    <name type="scientific">Achaetomium macrosporum</name>
    <dbReference type="NCBI Taxonomy" id="79813"/>
    <lineage>
        <taxon>Eukaryota</taxon>
        <taxon>Fungi</taxon>
        <taxon>Dikarya</taxon>
        <taxon>Ascomycota</taxon>
        <taxon>Pezizomycotina</taxon>
        <taxon>Sordariomycetes</taxon>
        <taxon>Sordariomycetidae</taxon>
        <taxon>Sordariales</taxon>
        <taxon>Chaetomiaceae</taxon>
        <taxon>Achaetomium</taxon>
    </lineage>
</organism>
<keyword evidence="3" id="KW-0560">Oxidoreductase</keyword>
<evidence type="ECO:0000256" key="1">
    <source>
        <dbReference type="ARBA" id="ARBA00022723"/>
    </source>
</evidence>
<keyword evidence="3" id="KW-0349">Heme</keyword>
<reference evidence="4" key="2">
    <citation type="submission" date="2023-05" db="EMBL/GenBank/DDBJ databases">
        <authorList>
            <consortium name="Lawrence Berkeley National Laboratory"/>
            <person name="Steindorff A."/>
            <person name="Hensen N."/>
            <person name="Bonometti L."/>
            <person name="Westerberg I."/>
            <person name="Brannstrom I.O."/>
            <person name="Guillou S."/>
            <person name="Cros-Aarteil S."/>
            <person name="Calhoun S."/>
            <person name="Haridas S."/>
            <person name="Kuo A."/>
            <person name="Mondo S."/>
            <person name="Pangilinan J."/>
            <person name="Riley R."/>
            <person name="Labutti K."/>
            <person name="Andreopoulos B."/>
            <person name="Lipzen A."/>
            <person name="Chen C."/>
            <person name="Yanf M."/>
            <person name="Daum C."/>
            <person name="Ng V."/>
            <person name="Clum A."/>
            <person name="Ohm R."/>
            <person name="Martin F."/>
            <person name="Silar P."/>
            <person name="Natvig D."/>
            <person name="Lalanne C."/>
            <person name="Gautier V."/>
            <person name="Ament-Velasquez S.L."/>
            <person name="Kruys A."/>
            <person name="Hutchinson M.I."/>
            <person name="Powell A.J."/>
            <person name="Barry K."/>
            <person name="Miller A.N."/>
            <person name="Grigoriev I.V."/>
            <person name="Debuchy R."/>
            <person name="Gladieux P."/>
            <person name="Thoren M.H."/>
            <person name="Johannesson H."/>
        </authorList>
    </citation>
    <scope>NUCLEOTIDE SEQUENCE</scope>
    <source>
        <strain evidence="4">CBS 532.94</strain>
    </source>
</reference>
<reference evidence="4" key="1">
    <citation type="journal article" date="2023" name="Mol. Phylogenet. Evol.">
        <title>Genome-scale phylogeny and comparative genomics of the fungal order Sordariales.</title>
        <authorList>
            <person name="Hensen N."/>
            <person name="Bonometti L."/>
            <person name="Westerberg I."/>
            <person name="Brannstrom I.O."/>
            <person name="Guillou S."/>
            <person name="Cros-Aarteil S."/>
            <person name="Calhoun S."/>
            <person name="Haridas S."/>
            <person name="Kuo A."/>
            <person name="Mondo S."/>
            <person name="Pangilinan J."/>
            <person name="Riley R."/>
            <person name="LaButti K."/>
            <person name="Andreopoulos B."/>
            <person name="Lipzen A."/>
            <person name="Chen C."/>
            <person name="Yan M."/>
            <person name="Daum C."/>
            <person name="Ng V."/>
            <person name="Clum A."/>
            <person name="Steindorff A."/>
            <person name="Ohm R.A."/>
            <person name="Martin F."/>
            <person name="Silar P."/>
            <person name="Natvig D.O."/>
            <person name="Lalanne C."/>
            <person name="Gautier V."/>
            <person name="Ament-Velasquez S.L."/>
            <person name="Kruys A."/>
            <person name="Hutchinson M.I."/>
            <person name="Powell A.J."/>
            <person name="Barry K."/>
            <person name="Miller A.N."/>
            <person name="Grigoriev I.V."/>
            <person name="Debuchy R."/>
            <person name="Gladieux P."/>
            <person name="Hiltunen Thoren M."/>
            <person name="Johannesson H."/>
        </authorList>
    </citation>
    <scope>NUCLEOTIDE SEQUENCE</scope>
    <source>
        <strain evidence="4">CBS 532.94</strain>
    </source>
</reference>
<evidence type="ECO:0000256" key="3">
    <source>
        <dbReference type="RuleBase" id="RU000461"/>
    </source>
</evidence>
<dbReference type="Proteomes" id="UP001303760">
    <property type="component" value="Unassembled WGS sequence"/>
</dbReference>
<dbReference type="Pfam" id="PF00067">
    <property type="entry name" value="p450"/>
    <property type="match status" value="1"/>
</dbReference>
<feature type="non-terminal residue" evidence="4">
    <location>
        <position position="1"/>
    </location>
</feature>
<comment type="similarity">
    <text evidence="3">Belongs to the cytochrome P450 family.</text>
</comment>
<accession>A0AAN7HAU7</accession>
<dbReference type="EMBL" id="MU860400">
    <property type="protein sequence ID" value="KAK4234214.1"/>
    <property type="molecule type" value="Genomic_DNA"/>
</dbReference>
<evidence type="ECO:0008006" key="6">
    <source>
        <dbReference type="Google" id="ProtNLM"/>
    </source>
</evidence>
<dbReference type="InterPro" id="IPR001128">
    <property type="entry name" value="Cyt_P450"/>
</dbReference>
<dbReference type="SUPFAM" id="SSF48264">
    <property type="entry name" value="Cytochrome P450"/>
    <property type="match status" value="1"/>
</dbReference>
<dbReference type="InterPro" id="IPR017972">
    <property type="entry name" value="Cyt_P450_CS"/>
</dbReference>
<dbReference type="GO" id="GO:0005506">
    <property type="term" value="F:iron ion binding"/>
    <property type="evidence" value="ECO:0007669"/>
    <property type="project" value="InterPro"/>
</dbReference>
<keyword evidence="1 3" id="KW-0479">Metal-binding</keyword>
<dbReference type="GO" id="GO:0020037">
    <property type="term" value="F:heme binding"/>
    <property type="evidence" value="ECO:0007669"/>
    <property type="project" value="InterPro"/>
</dbReference>
<evidence type="ECO:0000256" key="2">
    <source>
        <dbReference type="ARBA" id="ARBA00023004"/>
    </source>
</evidence>